<dbReference type="InterPro" id="IPR015422">
    <property type="entry name" value="PyrdxlP-dep_Trfase_small"/>
</dbReference>
<organism evidence="1 2">
    <name type="scientific">Mycolicibacterium hodleri</name>
    <dbReference type="NCBI Taxonomy" id="49897"/>
    <lineage>
        <taxon>Bacteria</taxon>
        <taxon>Bacillati</taxon>
        <taxon>Actinomycetota</taxon>
        <taxon>Actinomycetes</taxon>
        <taxon>Mycobacteriales</taxon>
        <taxon>Mycobacteriaceae</taxon>
        <taxon>Mycolicibacterium</taxon>
    </lineage>
</organism>
<dbReference type="OrthoDB" id="3335676at2"/>
<evidence type="ECO:0000313" key="1">
    <source>
        <dbReference type="EMBL" id="TPG35042.1"/>
    </source>
</evidence>
<dbReference type="InterPro" id="IPR015424">
    <property type="entry name" value="PyrdxlP-dep_Trfase"/>
</dbReference>
<sequence length="98" mass="10638">MTEPHTTPSADLLPPSQHTSVPHLQVDLAVVGCGKGGKTSPHETARVVAAAQASGRTWFGTSVWHGELVMRISVSSWRTTGTDVDDLLDLMRALRRRH</sequence>
<evidence type="ECO:0000313" key="2">
    <source>
        <dbReference type="Proteomes" id="UP000320095"/>
    </source>
</evidence>
<accession>A0A502EDJ3</accession>
<name>A0A502EDJ3_9MYCO</name>
<reference evidence="1 2" key="1">
    <citation type="journal article" date="2019" name="Environ. Microbiol.">
        <title>Species interactions and distinct microbial communities in high Arctic permafrost affected cryosols are associated with the CH4 and CO2 gas fluxes.</title>
        <authorList>
            <person name="Altshuler I."/>
            <person name="Hamel J."/>
            <person name="Turney S."/>
            <person name="Magnuson E."/>
            <person name="Levesque R."/>
            <person name="Greer C."/>
            <person name="Whyte L.G."/>
        </authorList>
    </citation>
    <scope>NUCLEOTIDE SEQUENCE [LARGE SCALE GENOMIC DNA]</scope>
    <source>
        <strain evidence="1 2">S5.20</strain>
    </source>
</reference>
<comment type="caution">
    <text evidence="1">The sequence shown here is derived from an EMBL/GenBank/DDBJ whole genome shotgun (WGS) entry which is preliminary data.</text>
</comment>
<proteinExistence type="predicted"/>
<dbReference type="Proteomes" id="UP000320095">
    <property type="component" value="Unassembled WGS sequence"/>
</dbReference>
<dbReference type="AlphaFoldDB" id="A0A502EDJ3"/>
<dbReference type="RefSeq" id="WP_140689865.1">
    <property type="nucleotide sequence ID" value="NZ_RCZG01000003.1"/>
</dbReference>
<dbReference type="Gene3D" id="3.90.1150.10">
    <property type="entry name" value="Aspartate Aminotransferase, domain 1"/>
    <property type="match status" value="1"/>
</dbReference>
<gene>
    <name evidence="1" type="ORF">EAH80_09640</name>
</gene>
<dbReference type="EMBL" id="RCZG01000003">
    <property type="protein sequence ID" value="TPG35042.1"/>
    <property type="molecule type" value="Genomic_DNA"/>
</dbReference>
<protein>
    <submittedName>
        <fullName evidence="1">Uncharacterized protein</fullName>
    </submittedName>
</protein>
<keyword evidence="2" id="KW-1185">Reference proteome</keyword>
<dbReference type="SUPFAM" id="SSF53383">
    <property type="entry name" value="PLP-dependent transferases"/>
    <property type="match status" value="1"/>
</dbReference>